<organism evidence="2 3">
    <name type="scientific">Luoshenia tenuis</name>
    <dbReference type="NCBI Taxonomy" id="2763654"/>
    <lineage>
        <taxon>Bacteria</taxon>
        <taxon>Bacillati</taxon>
        <taxon>Bacillota</taxon>
        <taxon>Clostridia</taxon>
        <taxon>Christensenellales</taxon>
        <taxon>Christensenellaceae</taxon>
        <taxon>Luoshenia</taxon>
    </lineage>
</organism>
<dbReference type="Proteomes" id="UP000654279">
    <property type="component" value="Unassembled WGS sequence"/>
</dbReference>
<feature type="domain" description="ATPase AAA-type core" evidence="1">
    <location>
        <begin position="26"/>
        <end position="251"/>
    </location>
</feature>
<keyword evidence="3" id="KW-1185">Reference proteome</keyword>
<sequence>MQHIQKFTIEGFRALRGVAFNGCETLNLLMGANNSGKTSVLEALSLLGKLRGARRTRSERPFQGPVSAAAPRVEISALVEGAQVDLAIENIALGGAARIQLSVDGRRMQVERLEQLYRQHPLDMPVSYISPAVHYGWENERIPMFKEAWQADILELLQDFDAHIHSVYLEEAGVTFARSAQIGDAPLATVGDGLRKAFAIGCALLSVPGGLLLIDEIEAAIHPNALPVFCEWLYKMCRKHRVQAFVTTHSLDAIDAVVDAVGEEGEGLAGYRLEAEEYTRVRRFSGRRLYEMRALQGLDMR</sequence>
<protein>
    <submittedName>
        <fullName evidence="2">AAA family ATPase</fullName>
    </submittedName>
</protein>
<accession>A0A926CX98</accession>
<dbReference type="SUPFAM" id="SSF52540">
    <property type="entry name" value="P-loop containing nucleoside triphosphate hydrolases"/>
    <property type="match status" value="1"/>
</dbReference>
<dbReference type="EMBL" id="JACRSO010000001">
    <property type="protein sequence ID" value="MBC8527858.1"/>
    <property type="molecule type" value="Genomic_DNA"/>
</dbReference>
<evidence type="ECO:0000259" key="1">
    <source>
        <dbReference type="Pfam" id="PF13304"/>
    </source>
</evidence>
<proteinExistence type="predicted"/>
<dbReference type="GO" id="GO:0016887">
    <property type="term" value="F:ATP hydrolysis activity"/>
    <property type="evidence" value="ECO:0007669"/>
    <property type="project" value="InterPro"/>
</dbReference>
<comment type="caution">
    <text evidence="2">The sequence shown here is derived from an EMBL/GenBank/DDBJ whole genome shotgun (WGS) entry which is preliminary data.</text>
</comment>
<dbReference type="PANTHER" id="PTHR43581">
    <property type="entry name" value="ATP/GTP PHOSPHATASE"/>
    <property type="match status" value="1"/>
</dbReference>
<evidence type="ECO:0000313" key="3">
    <source>
        <dbReference type="Proteomes" id="UP000654279"/>
    </source>
</evidence>
<dbReference type="GO" id="GO:0005524">
    <property type="term" value="F:ATP binding"/>
    <property type="evidence" value="ECO:0007669"/>
    <property type="project" value="InterPro"/>
</dbReference>
<dbReference type="InterPro" id="IPR051396">
    <property type="entry name" value="Bact_Antivir_Def_Nuclease"/>
</dbReference>
<dbReference type="InterPro" id="IPR027417">
    <property type="entry name" value="P-loop_NTPase"/>
</dbReference>
<name>A0A926CX98_9FIRM</name>
<dbReference type="Pfam" id="PF13304">
    <property type="entry name" value="AAA_21"/>
    <property type="match status" value="1"/>
</dbReference>
<dbReference type="InterPro" id="IPR003959">
    <property type="entry name" value="ATPase_AAA_core"/>
</dbReference>
<dbReference type="RefSeq" id="WP_249283948.1">
    <property type="nucleotide sequence ID" value="NZ_JACRSO010000001.1"/>
</dbReference>
<evidence type="ECO:0000313" key="2">
    <source>
        <dbReference type="EMBL" id="MBC8527858.1"/>
    </source>
</evidence>
<dbReference type="AlphaFoldDB" id="A0A926CX98"/>
<reference evidence="2" key="1">
    <citation type="submission" date="2020-08" db="EMBL/GenBank/DDBJ databases">
        <title>Genome public.</title>
        <authorList>
            <person name="Liu C."/>
            <person name="Sun Q."/>
        </authorList>
    </citation>
    <scope>NUCLEOTIDE SEQUENCE</scope>
    <source>
        <strain evidence="2">NSJ-44</strain>
    </source>
</reference>
<dbReference type="PANTHER" id="PTHR43581:SF4">
    <property type="entry name" value="ATP_GTP PHOSPHATASE"/>
    <property type="match status" value="1"/>
</dbReference>
<gene>
    <name evidence="2" type="ORF">H8699_00205</name>
</gene>
<dbReference type="Gene3D" id="3.40.50.300">
    <property type="entry name" value="P-loop containing nucleotide triphosphate hydrolases"/>
    <property type="match status" value="2"/>
</dbReference>